<proteinExistence type="predicted"/>
<dbReference type="AlphaFoldDB" id="A0A6A5VPP6"/>
<dbReference type="OrthoDB" id="4738875at2759"/>
<feature type="non-terminal residue" evidence="1">
    <location>
        <position position="1"/>
    </location>
</feature>
<accession>A0A6A5VPP6</accession>
<evidence type="ECO:0000313" key="2">
    <source>
        <dbReference type="Proteomes" id="UP000800036"/>
    </source>
</evidence>
<protein>
    <submittedName>
        <fullName evidence="1">Uncharacterized protein</fullName>
    </submittedName>
</protein>
<sequence length="117" mass="13447">INAIFPRSLTEEGFQLNVERMLFIKSVAPTVFWEKVVDTETGEIVGSAMWNMCVEQKPPPYDIDGPPGTWETESDMAYAQALQRSFAEDENRLWEENELPLLGRCKWMVVSWCRVGC</sequence>
<gene>
    <name evidence="1" type="ORF">BU23DRAFT_647084</name>
</gene>
<dbReference type="EMBL" id="ML976659">
    <property type="protein sequence ID" value="KAF1978728.1"/>
    <property type="molecule type" value="Genomic_DNA"/>
</dbReference>
<keyword evidence="2" id="KW-1185">Reference proteome</keyword>
<name>A0A6A5VPP6_9PLEO</name>
<evidence type="ECO:0000313" key="1">
    <source>
        <dbReference type="EMBL" id="KAF1978728.1"/>
    </source>
</evidence>
<dbReference type="Proteomes" id="UP000800036">
    <property type="component" value="Unassembled WGS sequence"/>
</dbReference>
<organism evidence="1 2">
    <name type="scientific">Bimuria novae-zelandiae CBS 107.79</name>
    <dbReference type="NCBI Taxonomy" id="1447943"/>
    <lineage>
        <taxon>Eukaryota</taxon>
        <taxon>Fungi</taxon>
        <taxon>Dikarya</taxon>
        <taxon>Ascomycota</taxon>
        <taxon>Pezizomycotina</taxon>
        <taxon>Dothideomycetes</taxon>
        <taxon>Pleosporomycetidae</taxon>
        <taxon>Pleosporales</taxon>
        <taxon>Massarineae</taxon>
        <taxon>Didymosphaeriaceae</taxon>
        <taxon>Bimuria</taxon>
    </lineage>
</organism>
<reference evidence="1" key="1">
    <citation type="journal article" date="2020" name="Stud. Mycol.">
        <title>101 Dothideomycetes genomes: a test case for predicting lifestyles and emergence of pathogens.</title>
        <authorList>
            <person name="Haridas S."/>
            <person name="Albert R."/>
            <person name="Binder M."/>
            <person name="Bloem J."/>
            <person name="Labutti K."/>
            <person name="Salamov A."/>
            <person name="Andreopoulos B."/>
            <person name="Baker S."/>
            <person name="Barry K."/>
            <person name="Bills G."/>
            <person name="Bluhm B."/>
            <person name="Cannon C."/>
            <person name="Castanera R."/>
            <person name="Culley D."/>
            <person name="Daum C."/>
            <person name="Ezra D."/>
            <person name="Gonzalez J."/>
            <person name="Henrissat B."/>
            <person name="Kuo A."/>
            <person name="Liang C."/>
            <person name="Lipzen A."/>
            <person name="Lutzoni F."/>
            <person name="Magnuson J."/>
            <person name="Mondo S."/>
            <person name="Nolan M."/>
            <person name="Ohm R."/>
            <person name="Pangilinan J."/>
            <person name="Park H.-J."/>
            <person name="Ramirez L."/>
            <person name="Alfaro M."/>
            <person name="Sun H."/>
            <person name="Tritt A."/>
            <person name="Yoshinaga Y."/>
            <person name="Zwiers L.-H."/>
            <person name="Turgeon B."/>
            <person name="Goodwin S."/>
            <person name="Spatafora J."/>
            <person name="Crous P."/>
            <person name="Grigoriev I."/>
        </authorList>
    </citation>
    <scope>NUCLEOTIDE SEQUENCE</scope>
    <source>
        <strain evidence="1">CBS 107.79</strain>
    </source>
</reference>